<dbReference type="EMBL" id="KZ825313">
    <property type="protein sequence ID" value="RAH50629.1"/>
    <property type="molecule type" value="Genomic_DNA"/>
</dbReference>
<proteinExistence type="predicted"/>
<evidence type="ECO:0000313" key="1">
    <source>
        <dbReference type="EMBL" id="RAH50629.1"/>
    </source>
</evidence>
<reference evidence="1" key="1">
    <citation type="submission" date="2018-02" db="EMBL/GenBank/DDBJ databases">
        <title>The genomes of Aspergillus section Nigri reveals drivers in fungal speciation.</title>
        <authorList>
            <consortium name="DOE Joint Genome Institute"/>
            <person name="Vesth T.C."/>
            <person name="Nybo J."/>
            <person name="Theobald S."/>
            <person name="Brandl J."/>
            <person name="Frisvad J.C."/>
            <person name="Nielsen K.F."/>
            <person name="Lyhne E.K."/>
            <person name="Kogle M.E."/>
            <person name="Kuo A."/>
            <person name="Riley R."/>
            <person name="Clum A."/>
            <person name="Nolan M."/>
            <person name="Lipzen A."/>
            <person name="Salamov A."/>
            <person name="Henrissat B."/>
            <person name="Wiebenga A."/>
            <person name="De vries R.P."/>
            <person name="Grigoriev I.V."/>
            <person name="Mortensen U.H."/>
            <person name="Andersen M.R."/>
            <person name="Baker S.E."/>
        </authorList>
    </citation>
    <scope>NUCLEOTIDE SEQUENCE</scope>
    <source>
        <strain evidence="1">CBS 621.78</strain>
    </source>
</reference>
<name>A0ACD1GND1_9EURO</name>
<dbReference type="Proteomes" id="UP000249057">
    <property type="component" value="Unassembled WGS sequence"/>
</dbReference>
<sequence>MASAIEGELRLIFAGAGSKINPCPPSEQSRFVEQGPLEPVPINQQSELPFSGRVESQLTPLVMDVPPILRLPTEILTLIFENVASSYHETRKTLRKFAFICRRLTQIVLPLLYRDVLVRVAAGRALEALFAVLQKRPLYCEIVRGLVIQMDDSIDIHRRNLYITCDIITCLTNVRALTFRGGWERYPDQTWGLVHRASRSMPALETLSLNRMGEGLTVRDILEIVQMPNLRQLELSGIDFRTPGRTARAERQAKRPSCQPDSTKGTAQFSSLHIQDYDVKSAAFQELILWPKALIHFHASILWDSSPECQVDLSMLSTWLFAHKDTLQTIDITFIDSLHSGKLFQTRGFIALERLTLPWWQIRRYGSWQQEDERDPPFIFLPAHTDALLCAPRLTTLNLDYGLSVHGVDSCDTFGEVEARWILELARAAWAKQAALRTICVRYRPEPHRLDEVLEYPWDRLVRLREDLQPLGIRLEWDEPSFSEEEWIQARMQASPPWEAMRGSESPPLDDGMLFGCGLSKNGEPSVEEQEAWEYAHRAIR</sequence>
<organism evidence="1 2">
    <name type="scientific">Aspergillus brunneoviolaceus CBS 621.78</name>
    <dbReference type="NCBI Taxonomy" id="1450534"/>
    <lineage>
        <taxon>Eukaryota</taxon>
        <taxon>Fungi</taxon>
        <taxon>Dikarya</taxon>
        <taxon>Ascomycota</taxon>
        <taxon>Pezizomycotina</taxon>
        <taxon>Eurotiomycetes</taxon>
        <taxon>Eurotiomycetidae</taxon>
        <taxon>Eurotiales</taxon>
        <taxon>Aspergillaceae</taxon>
        <taxon>Aspergillus</taxon>
        <taxon>Aspergillus subgen. Circumdati</taxon>
    </lineage>
</organism>
<evidence type="ECO:0000313" key="2">
    <source>
        <dbReference type="Proteomes" id="UP000249057"/>
    </source>
</evidence>
<protein>
    <submittedName>
        <fullName evidence="1">Uncharacterized protein</fullName>
    </submittedName>
</protein>
<gene>
    <name evidence="1" type="ORF">BO95DRAFT_478590</name>
</gene>
<accession>A0ACD1GND1</accession>
<keyword evidence="2" id="KW-1185">Reference proteome</keyword>